<keyword evidence="2" id="KW-0238">DNA-binding</keyword>
<dbReference type="SUPFAM" id="SSF46785">
    <property type="entry name" value="Winged helix' DNA-binding domain"/>
    <property type="match status" value="1"/>
</dbReference>
<gene>
    <name evidence="5" type="ORF">EJA12_04455</name>
</gene>
<sequence>MNNMTRQNCSHSCSTYHQAIEFIGKRWMGMIIYTLITGPKRYHEIHSMIPGISDRLLTDRLNELVEAGLVYKKFIDSSIKKVEYGLTPNGLAFQDVIKAIQQWIDLCGFEKLKTES</sequence>
<evidence type="ECO:0000313" key="6">
    <source>
        <dbReference type="Proteomes" id="UP000272481"/>
    </source>
</evidence>
<feature type="domain" description="HTH hxlR-type" evidence="4">
    <location>
        <begin position="13"/>
        <end position="112"/>
    </location>
</feature>
<dbReference type="PROSITE" id="PS51118">
    <property type="entry name" value="HTH_HXLR"/>
    <property type="match status" value="1"/>
</dbReference>
<name>A0ABX9ZF10_9BACL</name>
<dbReference type="InterPro" id="IPR002577">
    <property type="entry name" value="HTH_HxlR"/>
</dbReference>
<dbReference type="InterPro" id="IPR036388">
    <property type="entry name" value="WH-like_DNA-bd_sf"/>
</dbReference>
<comment type="caution">
    <text evidence="5">The sequence shown here is derived from an EMBL/GenBank/DDBJ whole genome shotgun (WGS) entry which is preliminary data.</text>
</comment>
<evidence type="ECO:0000256" key="1">
    <source>
        <dbReference type="ARBA" id="ARBA00023015"/>
    </source>
</evidence>
<keyword evidence="6" id="KW-1185">Reference proteome</keyword>
<dbReference type="PANTHER" id="PTHR33204">
    <property type="entry name" value="TRANSCRIPTIONAL REGULATOR, MARR FAMILY"/>
    <property type="match status" value="1"/>
</dbReference>
<protein>
    <submittedName>
        <fullName evidence="5">Transcriptional regulator</fullName>
    </submittedName>
</protein>
<evidence type="ECO:0000259" key="4">
    <source>
        <dbReference type="PROSITE" id="PS51118"/>
    </source>
</evidence>
<proteinExistence type="predicted"/>
<accession>A0ABX9ZF10</accession>
<keyword evidence="1" id="KW-0805">Transcription regulation</keyword>
<dbReference type="EMBL" id="RWGW01000006">
    <property type="protein sequence ID" value="RSK34982.1"/>
    <property type="molecule type" value="Genomic_DNA"/>
</dbReference>
<evidence type="ECO:0000256" key="3">
    <source>
        <dbReference type="ARBA" id="ARBA00023163"/>
    </source>
</evidence>
<evidence type="ECO:0000256" key="2">
    <source>
        <dbReference type="ARBA" id="ARBA00023125"/>
    </source>
</evidence>
<dbReference type="InterPro" id="IPR036390">
    <property type="entry name" value="WH_DNA-bd_sf"/>
</dbReference>
<evidence type="ECO:0000313" key="5">
    <source>
        <dbReference type="EMBL" id="RSK34982.1"/>
    </source>
</evidence>
<organism evidence="5 6">
    <name type="scientific">Bhargavaea beijingensis</name>
    <dbReference type="NCBI Taxonomy" id="426756"/>
    <lineage>
        <taxon>Bacteria</taxon>
        <taxon>Bacillati</taxon>
        <taxon>Bacillota</taxon>
        <taxon>Bacilli</taxon>
        <taxon>Bacillales</taxon>
        <taxon>Caryophanaceae</taxon>
        <taxon>Bhargavaea</taxon>
    </lineage>
</organism>
<dbReference type="Proteomes" id="UP000272481">
    <property type="component" value="Unassembled WGS sequence"/>
</dbReference>
<dbReference type="Gene3D" id="1.10.10.10">
    <property type="entry name" value="Winged helix-like DNA-binding domain superfamily/Winged helix DNA-binding domain"/>
    <property type="match status" value="1"/>
</dbReference>
<keyword evidence="3" id="KW-0804">Transcription</keyword>
<reference evidence="5 6" key="1">
    <citation type="submission" date="2018-12" db="EMBL/GenBank/DDBJ databases">
        <title>Comparitive functional genomics of dry heat resistant strains isolated from the viking spacecraft.</title>
        <authorList>
            <person name="Seuylemezian A."/>
            <person name="Vaishampayan P."/>
        </authorList>
    </citation>
    <scope>NUCLEOTIDE SEQUENCE [LARGE SCALE GENOMIC DNA]</scope>
    <source>
        <strain evidence="5 6">M6-11</strain>
    </source>
</reference>
<dbReference type="PANTHER" id="PTHR33204:SF37">
    <property type="entry name" value="HTH-TYPE TRANSCRIPTIONAL REGULATOR YODB"/>
    <property type="match status" value="1"/>
</dbReference>
<dbReference type="Pfam" id="PF01638">
    <property type="entry name" value="HxlR"/>
    <property type="match status" value="1"/>
</dbReference>